<dbReference type="EMBL" id="LGRX02023384">
    <property type="protein sequence ID" value="KAK3254597.1"/>
    <property type="molecule type" value="Genomic_DNA"/>
</dbReference>
<dbReference type="Proteomes" id="UP001190700">
    <property type="component" value="Unassembled WGS sequence"/>
</dbReference>
<gene>
    <name evidence="1" type="ORF">CYMTET_36191</name>
</gene>
<sequence length="151" mass="16022">RLIRRTEVVRAEAELLTDLPQRSAGDVVCYELTGGDAELGLLDQVLQRSAAPPAGADQSDQAEYLVVGAYRVCHLAAATAFHELTSSLEEGPPPWAIWGGTRTMTHAALMRGAEGLAQLVRAEGQGLRLHKSLGRAYDTVEQGAASEALTG</sequence>
<accession>A0AAE0CGE9</accession>
<evidence type="ECO:0000313" key="1">
    <source>
        <dbReference type="EMBL" id="KAK3254597.1"/>
    </source>
</evidence>
<feature type="non-terminal residue" evidence="1">
    <location>
        <position position="151"/>
    </location>
</feature>
<organism evidence="1 2">
    <name type="scientific">Cymbomonas tetramitiformis</name>
    <dbReference type="NCBI Taxonomy" id="36881"/>
    <lineage>
        <taxon>Eukaryota</taxon>
        <taxon>Viridiplantae</taxon>
        <taxon>Chlorophyta</taxon>
        <taxon>Pyramimonadophyceae</taxon>
        <taxon>Pyramimonadales</taxon>
        <taxon>Pyramimonadaceae</taxon>
        <taxon>Cymbomonas</taxon>
    </lineage>
</organism>
<keyword evidence="2" id="KW-1185">Reference proteome</keyword>
<protein>
    <submittedName>
        <fullName evidence="1">Uncharacterized protein</fullName>
    </submittedName>
</protein>
<dbReference type="AlphaFoldDB" id="A0AAE0CGE9"/>
<reference evidence="1 2" key="1">
    <citation type="journal article" date="2015" name="Genome Biol. Evol.">
        <title>Comparative Genomics of a Bacterivorous Green Alga Reveals Evolutionary Causalities and Consequences of Phago-Mixotrophic Mode of Nutrition.</title>
        <authorList>
            <person name="Burns J.A."/>
            <person name="Paasch A."/>
            <person name="Narechania A."/>
            <person name="Kim E."/>
        </authorList>
    </citation>
    <scope>NUCLEOTIDE SEQUENCE [LARGE SCALE GENOMIC DNA]</scope>
    <source>
        <strain evidence="1 2">PLY_AMNH</strain>
    </source>
</reference>
<feature type="non-terminal residue" evidence="1">
    <location>
        <position position="1"/>
    </location>
</feature>
<name>A0AAE0CGE9_9CHLO</name>
<comment type="caution">
    <text evidence="1">The sequence shown here is derived from an EMBL/GenBank/DDBJ whole genome shotgun (WGS) entry which is preliminary data.</text>
</comment>
<proteinExistence type="predicted"/>
<evidence type="ECO:0000313" key="2">
    <source>
        <dbReference type="Proteomes" id="UP001190700"/>
    </source>
</evidence>